<accession>A0A6P8I844</accession>
<name>A0A6P8I844_ACTTE</name>
<dbReference type="FunCoup" id="A0A6P8I844">
    <property type="interactions" value="291"/>
</dbReference>
<dbReference type="PANTHER" id="PTHR13663:SF2">
    <property type="entry name" value="SIMILAR TO RIKEN CDNA 6430548M08"/>
    <property type="match status" value="1"/>
</dbReference>
<dbReference type="OrthoDB" id="6268344at2759"/>
<dbReference type="RefSeq" id="XP_031560865.1">
    <property type="nucleotide sequence ID" value="XM_031705005.1"/>
</dbReference>
<dbReference type="InterPro" id="IPR039872">
    <property type="entry name" value="KIAA0513"/>
</dbReference>
<reference evidence="2" key="1">
    <citation type="submission" date="2025-08" db="UniProtKB">
        <authorList>
            <consortium name="RefSeq"/>
        </authorList>
    </citation>
    <scope>IDENTIFICATION</scope>
    <source>
        <tissue evidence="2">Tentacle</tissue>
    </source>
</reference>
<dbReference type="PANTHER" id="PTHR13663">
    <property type="entry name" value="SIMILAR TO RIKEN CDNA 6430548M08"/>
    <property type="match status" value="1"/>
</dbReference>
<proteinExistence type="predicted"/>
<sequence length="263" mass="30770">MESSCSSSDQDFSEDYEDECELFERESDEFIQDFVHKIFISSEEISQELKAKFGVVCQHSCGRLSFAKHIDAQRVYCKSVDEITFYRLIQFFAVVLFECHQADDYVPAKNLMNMCFTFYHEFNLGDEVDTPQREFLSAYLRSQPIWQSMRYWNAAFFDALHCEKQVPVISSQEWDSWSSQEQLDYQECDKNSLFGKLGTFVSNMKAFGLDRDMCLQFMHKMSTIGELDKEHIRLLEKSLEDEMECLPIRSFSRASLSSPPTTP</sequence>
<gene>
    <name evidence="2" type="primary">LOC116296896</name>
</gene>
<dbReference type="KEGG" id="aten:116296896"/>
<evidence type="ECO:0000313" key="1">
    <source>
        <dbReference type="Proteomes" id="UP000515163"/>
    </source>
</evidence>
<protein>
    <submittedName>
        <fullName evidence="2">Uncharacterized protein KIAA0513-like</fullName>
    </submittedName>
</protein>
<evidence type="ECO:0000313" key="2">
    <source>
        <dbReference type="RefSeq" id="XP_031560865.1"/>
    </source>
</evidence>
<keyword evidence="1" id="KW-1185">Reference proteome</keyword>
<dbReference type="Proteomes" id="UP000515163">
    <property type="component" value="Unplaced"/>
</dbReference>
<organism evidence="1 2">
    <name type="scientific">Actinia tenebrosa</name>
    <name type="common">Australian red waratah sea anemone</name>
    <dbReference type="NCBI Taxonomy" id="6105"/>
    <lineage>
        <taxon>Eukaryota</taxon>
        <taxon>Metazoa</taxon>
        <taxon>Cnidaria</taxon>
        <taxon>Anthozoa</taxon>
        <taxon>Hexacorallia</taxon>
        <taxon>Actiniaria</taxon>
        <taxon>Actiniidae</taxon>
        <taxon>Actinia</taxon>
    </lineage>
</organism>
<dbReference type="InParanoid" id="A0A6P8I844"/>
<dbReference type="AlphaFoldDB" id="A0A6P8I844"/>
<dbReference type="GeneID" id="116296896"/>